<organism evidence="2 3">
    <name type="scientific">Enterococcus mundtii</name>
    <dbReference type="NCBI Taxonomy" id="53346"/>
    <lineage>
        <taxon>Bacteria</taxon>
        <taxon>Bacillati</taxon>
        <taxon>Bacillota</taxon>
        <taxon>Bacilli</taxon>
        <taxon>Lactobacillales</taxon>
        <taxon>Enterococcaceae</taxon>
        <taxon>Enterococcus</taxon>
    </lineage>
</organism>
<evidence type="ECO:0000313" key="2">
    <source>
        <dbReference type="EMBL" id="OTP25597.1"/>
    </source>
</evidence>
<evidence type="ECO:0000256" key="1">
    <source>
        <dbReference type="SAM" id="Phobius"/>
    </source>
</evidence>
<comment type="caution">
    <text evidence="2">The sequence shown here is derived from an EMBL/GenBank/DDBJ whole genome shotgun (WGS) entry which is preliminary data.</text>
</comment>
<dbReference type="AlphaFoldDB" id="A0A242KXY3"/>
<keyword evidence="1" id="KW-0812">Transmembrane</keyword>
<keyword evidence="1" id="KW-0472">Membrane</keyword>
<keyword evidence="1" id="KW-1133">Transmembrane helix</keyword>
<sequence>MNETWLNRNKKEVIRFSLAVFLGFALSFIVFALL</sequence>
<evidence type="ECO:0000313" key="3">
    <source>
        <dbReference type="Proteomes" id="UP000195024"/>
    </source>
</evidence>
<reference evidence="2 3" key="1">
    <citation type="submission" date="2017-05" db="EMBL/GenBank/DDBJ databases">
        <title>The Genome Sequence of Enterococcus mundtii 6B1_DIV0119.</title>
        <authorList>
            <consortium name="The Broad Institute Genomics Platform"/>
            <consortium name="The Broad Institute Genomic Center for Infectious Diseases"/>
            <person name="Earl A."/>
            <person name="Manson A."/>
            <person name="Schwartman J."/>
            <person name="Gilmore M."/>
            <person name="Abouelleil A."/>
            <person name="Cao P."/>
            <person name="Chapman S."/>
            <person name="Cusick C."/>
            <person name="Shea T."/>
            <person name="Young S."/>
            <person name="Neafsey D."/>
            <person name="Nusbaum C."/>
            <person name="Birren B."/>
        </authorList>
    </citation>
    <scope>NUCLEOTIDE SEQUENCE [LARGE SCALE GENOMIC DNA]</scope>
    <source>
        <strain evidence="2 3">6B1_DIV0119</strain>
    </source>
</reference>
<feature type="transmembrane region" description="Helical" evidence="1">
    <location>
        <begin position="12"/>
        <end position="33"/>
    </location>
</feature>
<protein>
    <submittedName>
        <fullName evidence="2">Uncharacterized protein</fullName>
    </submittedName>
</protein>
<dbReference type="EMBL" id="NGMS01000002">
    <property type="protein sequence ID" value="OTP25597.1"/>
    <property type="molecule type" value="Genomic_DNA"/>
</dbReference>
<gene>
    <name evidence="2" type="ORF">A5802_002750</name>
</gene>
<proteinExistence type="predicted"/>
<name>A0A242KXY3_ENTMU</name>
<dbReference type="Proteomes" id="UP000195024">
    <property type="component" value="Unassembled WGS sequence"/>
</dbReference>
<accession>A0A242KXY3</accession>